<comment type="caution">
    <text evidence="10">The sequence shown here is derived from an EMBL/GenBank/DDBJ whole genome shotgun (WGS) entry which is preliminary data.</text>
</comment>
<keyword evidence="4 6" id="KW-0697">Rotamase</keyword>
<dbReference type="RefSeq" id="WP_249334167.1">
    <property type="nucleotide sequence ID" value="NZ_JACRSY010000045.1"/>
</dbReference>
<dbReference type="PANTHER" id="PTHR47245:SF1">
    <property type="entry name" value="FOLDASE PROTEIN PRSA"/>
    <property type="match status" value="1"/>
</dbReference>
<dbReference type="Proteomes" id="UP000655830">
    <property type="component" value="Unassembled WGS sequence"/>
</dbReference>
<dbReference type="SUPFAM" id="SSF54534">
    <property type="entry name" value="FKBP-like"/>
    <property type="match status" value="1"/>
</dbReference>
<dbReference type="AlphaFoldDB" id="A0A926IG87"/>
<dbReference type="PANTHER" id="PTHR47245">
    <property type="entry name" value="PEPTIDYLPROLYL ISOMERASE"/>
    <property type="match status" value="1"/>
</dbReference>
<evidence type="ECO:0000256" key="3">
    <source>
        <dbReference type="ARBA" id="ARBA00022729"/>
    </source>
</evidence>
<dbReference type="InterPro" id="IPR000297">
    <property type="entry name" value="PPIase_PpiC"/>
</dbReference>
<feature type="chain" id="PRO_5038364356" description="peptidylprolyl isomerase" evidence="8">
    <location>
        <begin position="23"/>
        <end position="351"/>
    </location>
</feature>
<feature type="region of interest" description="Disordered" evidence="7">
    <location>
        <begin position="29"/>
        <end position="48"/>
    </location>
</feature>
<dbReference type="SUPFAM" id="SSF109998">
    <property type="entry name" value="Triger factor/SurA peptide-binding domain-like"/>
    <property type="match status" value="1"/>
</dbReference>
<dbReference type="PROSITE" id="PS51257">
    <property type="entry name" value="PROKAR_LIPOPROTEIN"/>
    <property type="match status" value="1"/>
</dbReference>
<evidence type="ECO:0000256" key="5">
    <source>
        <dbReference type="ARBA" id="ARBA00023235"/>
    </source>
</evidence>
<sequence length="351" mass="38838">MKKFKRFIAVMALATVAISVVGCSDTKAGQAEDTTQTTEAKEQGAEATAPDYSEYEKVVVAEVGDAKVTLAEVKKEMAYLEQLLMMQFGEDYKNNEEAMTFYKEQQKAILDYLIESKLLVQDAKDFEIEVTDDEITAEIDKVKANFESEEAFTAAMEQEGLTLESYTQFVKENLIIAKTLEKVTADIDVTDDEVKAYYDANISKFTQPAGAEMAHILVATEEEAKDIKKQYDEGKDFAELAAEFGTDGTKETGGSLGGFIAYDSPTYDADFLAGAKGLGEGEVSDPVKTQFGWHLIKTTNVQPEPVVKTLEEVKEEAKAGALQDKQYEAFGNHIETLKEKIKVEIFEDKLA</sequence>
<evidence type="ECO:0000313" key="11">
    <source>
        <dbReference type="Proteomes" id="UP000655830"/>
    </source>
</evidence>
<dbReference type="Pfam" id="PF13624">
    <property type="entry name" value="SurA_N_3"/>
    <property type="match status" value="1"/>
</dbReference>
<organism evidence="10 11">
    <name type="scientific">Zhenhengia yiwuensis</name>
    <dbReference type="NCBI Taxonomy" id="2763666"/>
    <lineage>
        <taxon>Bacteria</taxon>
        <taxon>Bacillati</taxon>
        <taxon>Bacillota</taxon>
        <taxon>Clostridia</taxon>
        <taxon>Lachnospirales</taxon>
        <taxon>Lachnospiraceae</taxon>
        <taxon>Zhenhengia</taxon>
    </lineage>
</organism>
<evidence type="ECO:0000256" key="6">
    <source>
        <dbReference type="PROSITE-ProRule" id="PRU00278"/>
    </source>
</evidence>
<dbReference type="Pfam" id="PF13145">
    <property type="entry name" value="Rotamase_2"/>
    <property type="match status" value="1"/>
</dbReference>
<evidence type="ECO:0000256" key="1">
    <source>
        <dbReference type="ARBA" id="ARBA00000971"/>
    </source>
</evidence>
<dbReference type="PROSITE" id="PS50198">
    <property type="entry name" value="PPIC_PPIASE_2"/>
    <property type="match status" value="1"/>
</dbReference>
<comment type="catalytic activity">
    <reaction evidence="1">
        <text>[protein]-peptidylproline (omega=180) = [protein]-peptidylproline (omega=0)</text>
        <dbReference type="Rhea" id="RHEA:16237"/>
        <dbReference type="Rhea" id="RHEA-COMP:10747"/>
        <dbReference type="Rhea" id="RHEA-COMP:10748"/>
        <dbReference type="ChEBI" id="CHEBI:83833"/>
        <dbReference type="ChEBI" id="CHEBI:83834"/>
        <dbReference type="EC" id="5.2.1.8"/>
    </reaction>
</comment>
<dbReference type="InterPro" id="IPR027304">
    <property type="entry name" value="Trigger_fact/SurA_dom_sf"/>
</dbReference>
<dbReference type="Gene3D" id="1.10.4030.10">
    <property type="entry name" value="Porin chaperone SurA, peptide-binding domain"/>
    <property type="match status" value="1"/>
</dbReference>
<evidence type="ECO:0000259" key="9">
    <source>
        <dbReference type="PROSITE" id="PS50198"/>
    </source>
</evidence>
<feature type="signal peptide" evidence="8">
    <location>
        <begin position="1"/>
        <end position="22"/>
    </location>
</feature>
<gene>
    <name evidence="10" type="ORF">H8718_17605</name>
</gene>
<reference evidence="10" key="1">
    <citation type="submission" date="2020-08" db="EMBL/GenBank/DDBJ databases">
        <title>Genome public.</title>
        <authorList>
            <person name="Liu C."/>
            <person name="Sun Q."/>
        </authorList>
    </citation>
    <scope>NUCLEOTIDE SEQUENCE</scope>
    <source>
        <strain evidence="10">NSJ-12</strain>
    </source>
</reference>
<evidence type="ECO:0000256" key="2">
    <source>
        <dbReference type="ARBA" id="ARBA00013194"/>
    </source>
</evidence>
<name>A0A926IG87_9FIRM</name>
<dbReference type="InterPro" id="IPR050245">
    <property type="entry name" value="PrsA_foldase"/>
</dbReference>
<evidence type="ECO:0000256" key="7">
    <source>
        <dbReference type="SAM" id="MobiDB-lite"/>
    </source>
</evidence>
<keyword evidence="3 8" id="KW-0732">Signal</keyword>
<feature type="domain" description="PpiC" evidence="9">
    <location>
        <begin position="208"/>
        <end position="300"/>
    </location>
</feature>
<accession>A0A926IG87</accession>
<keyword evidence="11" id="KW-1185">Reference proteome</keyword>
<protein>
    <recommendedName>
        <fullName evidence="2">peptidylprolyl isomerase</fullName>
        <ecNumber evidence="2">5.2.1.8</ecNumber>
    </recommendedName>
</protein>
<dbReference type="InterPro" id="IPR046357">
    <property type="entry name" value="PPIase_dom_sf"/>
</dbReference>
<dbReference type="Gene3D" id="3.10.50.40">
    <property type="match status" value="1"/>
</dbReference>
<dbReference type="GO" id="GO:0003755">
    <property type="term" value="F:peptidyl-prolyl cis-trans isomerase activity"/>
    <property type="evidence" value="ECO:0007669"/>
    <property type="project" value="UniProtKB-KW"/>
</dbReference>
<dbReference type="EC" id="5.2.1.8" evidence="2"/>
<dbReference type="EMBL" id="JACRSY010000045">
    <property type="protein sequence ID" value="MBC8581316.1"/>
    <property type="molecule type" value="Genomic_DNA"/>
</dbReference>
<proteinExistence type="predicted"/>
<keyword evidence="5 6" id="KW-0413">Isomerase</keyword>
<evidence type="ECO:0000256" key="8">
    <source>
        <dbReference type="SAM" id="SignalP"/>
    </source>
</evidence>
<evidence type="ECO:0000256" key="4">
    <source>
        <dbReference type="ARBA" id="ARBA00023110"/>
    </source>
</evidence>
<evidence type="ECO:0000313" key="10">
    <source>
        <dbReference type="EMBL" id="MBC8581316.1"/>
    </source>
</evidence>